<dbReference type="InterPro" id="IPR012337">
    <property type="entry name" value="RNaseH-like_sf"/>
</dbReference>
<dbReference type="Proteomes" id="UP000789759">
    <property type="component" value="Unassembled WGS sequence"/>
</dbReference>
<comment type="caution">
    <text evidence="2">The sequence shown here is derived from an EMBL/GenBank/DDBJ whole genome shotgun (WGS) entry which is preliminary data.</text>
</comment>
<evidence type="ECO:0000313" key="3">
    <source>
        <dbReference type="Proteomes" id="UP000789759"/>
    </source>
</evidence>
<dbReference type="SUPFAM" id="SSF53098">
    <property type="entry name" value="Ribonuclease H-like"/>
    <property type="match status" value="1"/>
</dbReference>
<dbReference type="AlphaFoldDB" id="A0A9N9P5B1"/>
<evidence type="ECO:0000313" key="2">
    <source>
        <dbReference type="EMBL" id="CAG8792190.1"/>
    </source>
</evidence>
<feature type="domain" description="DUF659" evidence="1">
    <location>
        <begin position="50"/>
        <end position="193"/>
    </location>
</feature>
<evidence type="ECO:0000259" key="1">
    <source>
        <dbReference type="Pfam" id="PF04937"/>
    </source>
</evidence>
<name>A0A9N9P5B1_9GLOM</name>
<organism evidence="2 3">
    <name type="scientific">Cetraspora pellucida</name>
    <dbReference type="NCBI Taxonomy" id="1433469"/>
    <lineage>
        <taxon>Eukaryota</taxon>
        <taxon>Fungi</taxon>
        <taxon>Fungi incertae sedis</taxon>
        <taxon>Mucoromycota</taxon>
        <taxon>Glomeromycotina</taxon>
        <taxon>Glomeromycetes</taxon>
        <taxon>Diversisporales</taxon>
        <taxon>Gigasporaceae</taxon>
        <taxon>Cetraspora</taxon>
    </lineage>
</organism>
<gene>
    <name evidence="2" type="ORF">CPELLU_LOCUS17082</name>
</gene>
<sequence length="198" mass="22843">MEVFVSNKIDRIIAHLKKCIHCTEQTTPEEREKVFNLSNDEQSTSGLWTLSRPTLEVAVSEYDREMFEALQKDSIGVTLMFDGWTNVNNKQLMGIMLVTLVGKPYIWKVMNISIERERYTKVIEKTEEMIDELKKINVKIIAIVTDSVGPYAATRLRPIHRNIVFLFCYVHQLNLCIGEVFKESTDLKSTIDKVIQLG</sequence>
<feature type="non-terminal residue" evidence="2">
    <location>
        <position position="198"/>
    </location>
</feature>
<dbReference type="OrthoDB" id="2411751at2759"/>
<dbReference type="Pfam" id="PF04937">
    <property type="entry name" value="DUF659"/>
    <property type="match status" value="1"/>
</dbReference>
<dbReference type="EMBL" id="CAJVQA010027566">
    <property type="protein sequence ID" value="CAG8792190.1"/>
    <property type="molecule type" value="Genomic_DNA"/>
</dbReference>
<protein>
    <submittedName>
        <fullName evidence="2">401_t:CDS:1</fullName>
    </submittedName>
</protein>
<reference evidence="2" key="1">
    <citation type="submission" date="2021-06" db="EMBL/GenBank/DDBJ databases">
        <authorList>
            <person name="Kallberg Y."/>
            <person name="Tangrot J."/>
            <person name="Rosling A."/>
        </authorList>
    </citation>
    <scope>NUCLEOTIDE SEQUENCE</scope>
    <source>
        <strain evidence="2">FL966</strain>
    </source>
</reference>
<accession>A0A9N9P5B1</accession>
<dbReference type="InterPro" id="IPR007021">
    <property type="entry name" value="DUF659"/>
</dbReference>
<keyword evidence="3" id="KW-1185">Reference proteome</keyword>
<proteinExistence type="predicted"/>